<name>A0A9P1DH19_9DINO</name>
<accession>A0A9P1DH19</accession>
<reference evidence="2" key="1">
    <citation type="submission" date="2022-10" db="EMBL/GenBank/DDBJ databases">
        <authorList>
            <person name="Chen Y."/>
            <person name="Dougan E. K."/>
            <person name="Chan C."/>
            <person name="Rhodes N."/>
            <person name="Thang M."/>
        </authorList>
    </citation>
    <scope>NUCLEOTIDE SEQUENCE</scope>
</reference>
<keyword evidence="1" id="KW-0040">ANK repeat</keyword>
<dbReference type="InterPro" id="IPR002110">
    <property type="entry name" value="Ankyrin_rpt"/>
</dbReference>
<protein>
    <submittedName>
        <fullName evidence="2">Uncharacterized protein</fullName>
    </submittedName>
</protein>
<dbReference type="EMBL" id="CAMXCT030004558">
    <property type="protein sequence ID" value="CAL4796882.1"/>
    <property type="molecule type" value="Genomic_DNA"/>
</dbReference>
<dbReference type="EMBL" id="CAMXCT020004558">
    <property type="protein sequence ID" value="CAL1162945.1"/>
    <property type="molecule type" value="Genomic_DNA"/>
</dbReference>
<evidence type="ECO:0000256" key="1">
    <source>
        <dbReference type="PROSITE-ProRule" id="PRU00023"/>
    </source>
</evidence>
<comment type="caution">
    <text evidence="2">The sequence shown here is derived from an EMBL/GenBank/DDBJ whole genome shotgun (WGS) entry which is preliminary data.</text>
</comment>
<evidence type="ECO:0000313" key="2">
    <source>
        <dbReference type="EMBL" id="CAI4009570.1"/>
    </source>
</evidence>
<keyword evidence="4" id="KW-1185">Reference proteome</keyword>
<dbReference type="PROSITE" id="PS50088">
    <property type="entry name" value="ANK_REPEAT"/>
    <property type="match status" value="1"/>
</dbReference>
<reference evidence="3 4" key="2">
    <citation type="submission" date="2024-05" db="EMBL/GenBank/DDBJ databases">
        <authorList>
            <person name="Chen Y."/>
            <person name="Shah S."/>
            <person name="Dougan E. K."/>
            <person name="Thang M."/>
            <person name="Chan C."/>
        </authorList>
    </citation>
    <scope>NUCLEOTIDE SEQUENCE [LARGE SCALE GENOMIC DNA]</scope>
</reference>
<sequence>MDTVPDPTKPEILFFDDFEPEPPMESNLVLNPNRQICKRHAKSRKDLKRLQKKQEQLDHFEDFLRRYKYKDATSPRRGNIWSDELWPIHTAARLGDVDVLRRLLQMGVDLEQQTSRGQTALDFARRANRCGSHQEAIELLASKVKIVNMRDFFTMMRGHFTTAVVWEVETSKN</sequence>
<dbReference type="Gene3D" id="1.25.40.20">
    <property type="entry name" value="Ankyrin repeat-containing domain"/>
    <property type="match status" value="1"/>
</dbReference>
<organism evidence="2">
    <name type="scientific">Cladocopium goreaui</name>
    <dbReference type="NCBI Taxonomy" id="2562237"/>
    <lineage>
        <taxon>Eukaryota</taxon>
        <taxon>Sar</taxon>
        <taxon>Alveolata</taxon>
        <taxon>Dinophyceae</taxon>
        <taxon>Suessiales</taxon>
        <taxon>Symbiodiniaceae</taxon>
        <taxon>Cladocopium</taxon>
    </lineage>
</organism>
<evidence type="ECO:0000313" key="4">
    <source>
        <dbReference type="Proteomes" id="UP001152797"/>
    </source>
</evidence>
<evidence type="ECO:0000313" key="3">
    <source>
        <dbReference type="EMBL" id="CAL4796882.1"/>
    </source>
</evidence>
<feature type="repeat" description="ANK" evidence="1">
    <location>
        <begin position="83"/>
        <end position="115"/>
    </location>
</feature>
<dbReference type="Pfam" id="PF13637">
    <property type="entry name" value="Ank_4"/>
    <property type="match status" value="1"/>
</dbReference>
<dbReference type="SUPFAM" id="SSF48403">
    <property type="entry name" value="Ankyrin repeat"/>
    <property type="match status" value="1"/>
</dbReference>
<gene>
    <name evidence="2" type="ORF">C1SCF055_LOCUS34922</name>
</gene>
<feature type="non-terminal residue" evidence="2">
    <location>
        <position position="173"/>
    </location>
</feature>
<proteinExistence type="predicted"/>
<dbReference type="InterPro" id="IPR036770">
    <property type="entry name" value="Ankyrin_rpt-contain_sf"/>
</dbReference>
<dbReference type="PROSITE" id="PS50297">
    <property type="entry name" value="ANK_REP_REGION"/>
    <property type="match status" value="1"/>
</dbReference>
<dbReference type="AlphaFoldDB" id="A0A9P1DH19"/>
<dbReference type="EMBL" id="CAMXCT010004558">
    <property type="protein sequence ID" value="CAI4009570.1"/>
    <property type="molecule type" value="Genomic_DNA"/>
</dbReference>
<dbReference type="Proteomes" id="UP001152797">
    <property type="component" value="Unassembled WGS sequence"/>
</dbReference>